<dbReference type="RefSeq" id="WP_155399215.1">
    <property type="nucleotide sequence ID" value="NZ_CAWMEF010000003.1"/>
</dbReference>
<evidence type="ECO:0000313" key="2">
    <source>
        <dbReference type="Proteomes" id="UP000032930"/>
    </source>
</evidence>
<accession>A0A0B6XEC9</accession>
<dbReference type="EMBL" id="FO818638">
    <property type="protein sequence ID" value="CDM92202.1"/>
    <property type="molecule type" value="Genomic_DNA"/>
</dbReference>
<dbReference type="Proteomes" id="UP000032930">
    <property type="component" value="Plasmid megaplasmid"/>
</dbReference>
<proteinExistence type="predicted"/>
<organism evidence="1 2">
    <name type="scientific">Xenorhabdus bovienii</name>
    <name type="common">Xenorhabdus nematophila subsp. bovienii</name>
    <dbReference type="NCBI Taxonomy" id="40576"/>
    <lineage>
        <taxon>Bacteria</taxon>
        <taxon>Pseudomonadati</taxon>
        <taxon>Pseudomonadota</taxon>
        <taxon>Gammaproteobacteria</taxon>
        <taxon>Enterobacterales</taxon>
        <taxon>Morganellaceae</taxon>
        <taxon>Xenorhabdus</taxon>
    </lineage>
</organism>
<name>A0A0B6XEC9_XENBV</name>
<sequence>MSRLEETVAQDIIIRNSNGNGFKQIVKNCNDLCEKHKELKAKYKHEGVLLYREELRSDVNRLHELLNPPVK</sequence>
<dbReference type="AlphaFoldDB" id="A0A0B6XEC9"/>
<dbReference type="KEGG" id="xbv:XBW1_mp0083"/>
<protein>
    <submittedName>
        <fullName evidence="1">Uncharacterized protein</fullName>
    </submittedName>
</protein>
<reference evidence="1 2" key="1">
    <citation type="submission" date="2014-02" db="EMBL/GenBank/DDBJ databases">
        <authorList>
            <person name="Genoscope - CEA"/>
        </authorList>
    </citation>
    <scope>NUCLEOTIDE SEQUENCE [LARGE SCALE GENOMIC DNA]</scope>
    <source>
        <strain evidence="1 2">CS03</strain>
        <plasmid evidence="2">Plasmid</plasmid>
    </source>
</reference>
<evidence type="ECO:0000313" key="1">
    <source>
        <dbReference type="EMBL" id="CDM92202.1"/>
    </source>
</evidence>
<gene>
    <name evidence="1" type="ORF">XBW1_mp0083</name>
</gene>